<gene>
    <name evidence="15" type="ORF">PG986_001188</name>
</gene>
<dbReference type="Pfam" id="PF18132">
    <property type="entry name" value="Tyrosinase_C"/>
    <property type="match status" value="1"/>
</dbReference>
<feature type="region of interest" description="Disordered" evidence="11">
    <location>
        <begin position="609"/>
        <end position="670"/>
    </location>
</feature>
<reference evidence="15 16" key="1">
    <citation type="submission" date="2023-01" db="EMBL/GenBank/DDBJ databases">
        <title>Analysis of 21 Apiospora genomes using comparative genomics revels a genus with tremendous synthesis potential of carbohydrate active enzymes and secondary metabolites.</title>
        <authorList>
            <person name="Sorensen T."/>
        </authorList>
    </citation>
    <scope>NUCLEOTIDE SEQUENCE [LARGE SCALE GENOMIC DNA]</scope>
    <source>
        <strain evidence="15 16">CBS 24483</strain>
    </source>
</reference>
<keyword evidence="16" id="KW-1185">Reference proteome</keyword>
<comment type="similarity">
    <text evidence="2">Belongs to the tyrosinase family.</text>
</comment>
<dbReference type="EMBL" id="JAQQWE010000001">
    <property type="protein sequence ID" value="KAK7966911.1"/>
    <property type="molecule type" value="Genomic_DNA"/>
</dbReference>
<feature type="signal peptide" evidence="12">
    <location>
        <begin position="1"/>
        <end position="19"/>
    </location>
</feature>
<evidence type="ECO:0000256" key="2">
    <source>
        <dbReference type="ARBA" id="ARBA00009928"/>
    </source>
</evidence>
<dbReference type="InterPro" id="IPR008922">
    <property type="entry name" value="Di-copper_centre_dom_sf"/>
</dbReference>
<organism evidence="15 16">
    <name type="scientific">Apiospora aurea</name>
    <dbReference type="NCBI Taxonomy" id="335848"/>
    <lineage>
        <taxon>Eukaryota</taxon>
        <taxon>Fungi</taxon>
        <taxon>Dikarya</taxon>
        <taxon>Ascomycota</taxon>
        <taxon>Pezizomycotina</taxon>
        <taxon>Sordariomycetes</taxon>
        <taxon>Xylariomycetidae</taxon>
        <taxon>Amphisphaeriales</taxon>
        <taxon>Apiosporaceae</taxon>
        <taxon>Apiospora</taxon>
    </lineage>
</organism>
<feature type="domain" description="Tyrosinase copper-binding" evidence="13">
    <location>
        <begin position="106"/>
        <end position="123"/>
    </location>
</feature>
<feature type="compositionally biased region" description="Polar residues" evidence="11">
    <location>
        <begin position="195"/>
        <end position="213"/>
    </location>
</feature>
<proteinExistence type="inferred from homology"/>
<keyword evidence="5" id="KW-0560">Oxidoreductase</keyword>
<dbReference type="Gene3D" id="1.10.1280.10">
    <property type="entry name" value="Di-copper center containing domain from catechol oxidase"/>
    <property type="match status" value="1"/>
</dbReference>
<evidence type="ECO:0000259" key="13">
    <source>
        <dbReference type="PROSITE" id="PS00497"/>
    </source>
</evidence>
<dbReference type="Pfam" id="PF00264">
    <property type="entry name" value="Tyrosinase"/>
    <property type="match status" value="1"/>
</dbReference>
<dbReference type="PANTHER" id="PTHR11474:SF76">
    <property type="entry name" value="SHKT DOMAIN-CONTAINING PROTEIN"/>
    <property type="match status" value="1"/>
</dbReference>
<protein>
    <recommendedName>
        <fullName evidence="3">tyrosinase</fullName>
        <ecNumber evidence="3">1.14.18.1</ecNumber>
    </recommendedName>
</protein>
<evidence type="ECO:0000256" key="1">
    <source>
        <dbReference type="ARBA" id="ARBA00001973"/>
    </source>
</evidence>
<comment type="catalytic activity">
    <reaction evidence="10">
        <text>L-tyrosine + O2 = L-dopaquinone + H2O</text>
        <dbReference type="Rhea" id="RHEA:18117"/>
        <dbReference type="ChEBI" id="CHEBI:15377"/>
        <dbReference type="ChEBI" id="CHEBI:15379"/>
        <dbReference type="ChEBI" id="CHEBI:57924"/>
        <dbReference type="ChEBI" id="CHEBI:58315"/>
        <dbReference type="EC" id="1.14.18.1"/>
    </reaction>
</comment>
<keyword evidence="8" id="KW-0470">Melanin biosynthesis</keyword>
<keyword evidence="4" id="KW-0479">Metal-binding</keyword>
<feature type="region of interest" description="Disordered" evidence="11">
    <location>
        <begin position="195"/>
        <end position="215"/>
    </location>
</feature>
<evidence type="ECO:0000256" key="5">
    <source>
        <dbReference type="ARBA" id="ARBA00023002"/>
    </source>
</evidence>
<sequence length="670" mass="73231">MHLSHAAALFGLLATHVDAAYPITPNTGGVNEFTGERPDRLEINGFASSGGPAWDLFVQCLSDLQNRPQTTIDSWYQIAGIHGRPYSAWDNVKKAAGAQAGGYCPHSSVLFPTWHRPYLQLLEQNIWQCAQTKAKSYPAETRNQYIAAAVTLRFPYWDWVAKAALPPIVTQTTVTINSPTGRTTVNNPLFQYSFQSSSTTGPKTSDFPGNSAPQAYKKTLRSPKNGASNHQAVNAALKRNAAYLHDTTYLILTQTDNYAEFSNNGFPGTIQGYGSIENPHGTIHNAVGGSGGHMSYLDYAGFDPIFFLHHTNVDRLVAIWQAIHPDSWVINQRDTFGTFSIPAGLQTDKTKLYPFAKDAAGTFYTSDDVRDTRSLGYTYPEIRPWGKTAQQNSNDVRAAIQKLYDPSNNLARRHNQKCSKRGGAGSVGSLNPPPAAIVDGKYKQWSINLEVNKFALNSSFVLCFFMGAPASGPEEWLSDVNLIGSYPCMRPMGDDLPSDLKIYGTVPLTRAMLNGMDNGALKNLEVDEATPYLREHLQWRIMDVSGAEIPVASVESLKVFVAEQEVTPPSRKANGAFPIFGKATAHLNVTMGKVGSASSGDDFLHKVGASQAASGSADQHKSHKGQKDHEDHQNHVSQGNDHQNHVSQSNDNQNHVSQGSGTYRRAVMSQ</sequence>
<evidence type="ECO:0000256" key="11">
    <source>
        <dbReference type="SAM" id="MobiDB-lite"/>
    </source>
</evidence>
<accession>A0ABR1QW44</accession>
<dbReference type="SUPFAM" id="SSF48056">
    <property type="entry name" value="Di-copper centre-containing domain"/>
    <property type="match status" value="1"/>
</dbReference>
<feature type="domain" description="Tyrosinase copper-binding" evidence="14">
    <location>
        <begin position="303"/>
        <end position="314"/>
    </location>
</feature>
<dbReference type="Proteomes" id="UP001391051">
    <property type="component" value="Unassembled WGS sequence"/>
</dbReference>
<dbReference type="PROSITE" id="PS00497">
    <property type="entry name" value="TYROSINASE_1"/>
    <property type="match status" value="1"/>
</dbReference>
<evidence type="ECO:0000256" key="8">
    <source>
        <dbReference type="ARBA" id="ARBA00023101"/>
    </source>
</evidence>
<evidence type="ECO:0000256" key="6">
    <source>
        <dbReference type="ARBA" id="ARBA00023008"/>
    </source>
</evidence>
<evidence type="ECO:0000256" key="4">
    <source>
        <dbReference type="ARBA" id="ARBA00022723"/>
    </source>
</evidence>
<dbReference type="PROSITE" id="PS00498">
    <property type="entry name" value="TYROSINASE_2"/>
    <property type="match status" value="1"/>
</dbReference>
<evidence type="ECO:0000256" key="9">
    <source>
        <dbReference type="ARBA" id="ARBA00048233"/>
    </source>
</evidence>
<evidence type="ECO:0000256" key="12">
    <source>
        <dbReference type="SAM" id="SignalP"/>
    </source>
</evidence>
<name>A0ABR1QW44_9PEZI</name>
<evidence type="ECO:0000313" key="16">
    <source>
        <dbReference type="Proteomes" id="UP001391051"/>
    </source>
</evidence>
<dbReference type="InterPro" id="IPR050316">
    <property type="entry name" value="Tyrosinase/Hemocyanin"/>
</dbReference>
<dbReference type="InterPro" id="IPR002227">
    <property type="entry name" value="Tyrosinase_Cu-bd"/>
</dbReference>
<comment type="cofactor">
    <cofactor evidence="1">
        <name>Cu(2+)</name>
        <dbReference type="ChEBI" id="CHEBI:29036"/>
    </cofactor>
</comment>
<feature type="compositionally biased region" description="Basic and acidic residues" evidence="11">
    <location>
        <begin position="625"/>
        <end position="634"/>
    </location>
</feature>
<dbReference type="PANTHER" id="PTHR11474">
    <property type="entry name" value="TYROSINASE FAMILY MEMBER"/>
    <property type="match status" value="1"/>
</dbReference>
<dbReference type="InterPro" id="IPR041640">
    <property type="entry name" value="Tyrosinase_C"/>
</dbReference>
<comment type="caution">
    <text evidence="15">The sequence shown here is derived from an EMBL/GenBank/DDBJ whole genome shotgun (WGS) entry which is preliminary data.</text>
</comment>
<evidence type="ECO:0000256" key="7">
    <source>
        <dbReference type="ARBA" id="ARBA00023033"/>
    </source>
</evidence>
<dbReference type="GeneID" id="92070472"/>
<keyword evidence="12" id="KW-0732">Signal</keyword>
<comment type="catalytic activity">
    <reaction evidence="9">
        <text>2 L-dopa + O2 = 2 L-dopaquinone + 2 H2O</text>
        <dbReference type="Rhea" id="RHEA:34287"/>
        <dbReference type="ChEBI" id="CHEBI:15377"/>
        <dbReference type="ChEBI" id="CHEBI:15379"/>
        <dbReference type="ChEBI" id="CHEBI:57504"/>
        <dbReference type="ChEBI" id="CHEBI:57924"/>
        <dbReference type="EC" id="1.14.18.1"/>
    </reaction>
</comment>
<feature type="compositionally biased region" description="Polar residues" evidence="11">
    <location>
        <begin position="635"/>
        <end position="661"/>
    </location>
</feature>
<keyword evidence="7" id="KW-0503">Monooxygenase</keyword>
<evidence type="ECO:0000259" key="14">
    <source>
        <dbReference type="PROSITE" id="PS00498"/>
    </source>
</evidence>
<dbReference type="EC" id="1.14.18.1" evidence="3"/>
<feature type="chain" id="PRO_5046576480" description="tyrosinase" evidence="12">
    <location>
        <begin position="20"/>
        <end position="670"/>
    </location>
</feature>
<keyword evidence="6" id="KW-0186">Copper</keyword>
<evidence type="ECO:0000256" key="3">
    <source>
        <dbReference type="ARBA" id="ARBA00011906"/>
    </source>
</evidence>
<evidence type="ECO:0000313" key="15">
    <source>
        <dbReference type="EMBL" id="KAK7966911.1"/>
    </source>
</evidence>
<dbReference type="PRINTS" id="PR00092">
    <property type="entry name" value="TYROSINASE"/>
</dbReference>
<evidence type="ECO:0000256" key="10">
    <source>
        <dbReference type="ARBA" id="ARBA00048881"/>
    </source>
</evidence>
<dbReference type="RefSeq" id="XP_066706303.1">
    <property type="nucleotide sequence ID" value="XM_066837410.1"/>
</dbReference>